<evidence type="ECO:0000313" key="3">
    <source>
        <dbReference type="Proteomes" id="UP000236655"/>
    </source>
</evidence>
<gene>
    <name evidence="2" type="ORF">CUN60_02775</name>
</gene>
<keyword evidence="1" id="KW-0472">Membrane</keyword>
<evidence type="ECO:0000313" key="2">
    <source>
        <dbReference type="EMBL" id="AUR51266.1"/>
    </source>
</evidence>
<keyword evidence="3" id="KW-1185">Reference proteome</keyword>
<evidence type="ECO:0000256" key="1">
    <source>
        <dbReference type="SAM" id="Phobius"/>
    </source>
</evidence>
<name>A0A2I7N467_9NEIS</name>
<dbReference type="PROSITE" id="PS51257">
    <property type="entry name" value="PROKAR_LIPOPROTEIN"/>
    <property type="match status" value="1"/>
</dbReference>
<dbReference type="AlphaFoldDB" id="A0A2I7N467"/>
<dbReference type="EMBL" id="CP024847">
    <property type="protein sequence ID" value="AUR51266.1"/>
    <property type="molecule type" value="Genomic_DNA"/>
</dbReference>
<dbReference type="KEGG" id="nba:CUN60_02775"/>
<accession>A0A2I7N467</accession>
<sequence length="79" mass="7698">MKLFGKVRTKLFSLVLPVLVIVSCLEAVSFAVVTKKSSSGFNMAVNPVAGTGVGVGVGVGAGVGVGVGVGLGVGVGFTF</sequence>
<organism evidence="2 3">
    <name type="scientific">Aquella oligotrophica</name>
    <dbReference type="NCBI Taxonomy" id="2067065"/>
    <lineage>
        <taxon>Bacteria</taxon>
        <taxon>Pseudomonadati</taxon>
        <taxon>Pseudomonadota</taxon>
        <taxon>Betaproteobacteria</taxon>
        <taxon>Neisseriales</taxon>
        <taxon>Neisseriaceae</taxon>
        <taxon>Aquella</taxon>
    </lineage>
</organism>
<keyword evidence="1" id="KW-0812">Transmembrane</keyword>
<reference evidence="3" key="1">
    <citation type="submission" date="2017-11" db="EMBL/GenBank/DDBJ databases">
        <authorList>
            <person name="Chan K.G."/>
            <person name="Lee L.S."/>
        </authorList>
    </citation>
    <scope>NUCLEOTIDE SEQUENCE [LARGE SCALE GENOMIC DNA]</scope>
    <source>
        <strain evidence="3">DSM 100970</strain>
    </source>
</reference>
<feature type="transmembrane region" description="Helical" evidence="1">
    <location>
        <begin position="55"/>
        <end position="77"/>
    </location>
</feature>
<dbReference type="Proteomes" id="UP000236655">
    <property type="component" value="Chromosome"/>
</dbReference>
<keyword evidence="1" id="KW-1133">Transmembrane helix</keyword>
<protein>
    <submittedName>
        <fullName evidence="2">Uncharacterized protein</fullName>
    </submittedName>
</protein>
<proteinExistence type="predicted"/>